<dbReference type="KEGG" id="bfo:118431093"/>
<accession>A0A9J7NCQ3</accession>
<dbReference type="Proteomes" id="UP000001554">
    <property type="component" value="Chromosome 14"/>
</dbReference>
<feature type="compositionally biased region" description="Acidic residues" evidence="3">
    <location>
        <begin position="283"/>
        <end position="299"/>
    </location>
</feature>
<feature type="compositionally biased region" description="Acidic residues" evidence="3">
    <location>
        <begin position="490"/>
        <end position="502"/>
    </location>
</feature>
<gene>
    <name evidence="6 7" type="primary">LOC118431093</name>
</gene>
<feature type="region of interest" description="Disordered" evidence="3">
    <location>
        <begin position="1718"/>
        <end position="1777"/>
    </location>
</feature>
<feature type="compositionally biased region" description="Basic and acidic residues" evidence="3">
    <location>
        <begin position="560"/>
        <end position="575"/>
    </location>
</feature>
<dbReference type="PROSITE" id="PS50010">
    <property type="entry name" value="DH_2"/>
    <property type="match status" value="1"/>
</dbReference>
<sequence length="1818" mass="203340">MGQEGSKEEQDYQQVLTDDDELGQEVEGTFDIEVRPRTSIPNILLAGSSTNQPDGEDSADMNGATAAGESEEAVLRADTKKIRVMPSGEEKNVEKDKAKKEEKHVRYADVDLPPASDKKSDNDDMTEYTDVIPQGRKGTGKEETENVTSSVNGSSYENVTPVVEDGTGQKSEEVGKSEKKPSSNTSAAEPTKQNGDSKGETEEDDKISYEDVIPTARAAEEQYDDVLPTGKSAEHKSAAENTKERTGEDEVYESESKKQATSNDIEKEVLVDPAKSGRKASDNDEECAAFFDPLEEFGDGDVPAAVAEDTGNGKATAEQGKSQGEIPPKKEDENQVQTNENQQDTSQVHDVIQGQNHDQHDPNQQYDPNYYGQYDPNQGYDYGYYSQGFYEENQQYDYSQYYGTGYEADQAQHGQGYDYSYNQQNWQQGQYPAYQYDQAAGWEQNQTYEGFDSSHTQPQTASEDSFPPPPPDLPLPPPPPDSALPPPPPDEAEEGEVYDDVAEGGASSAGVYYDEEETIYEDVPKEGGDDSDSGSGWGSEEFEDYSTDDERVISGSGKYESVELPKEEKEKEKVARNPSFHKNFEQIRSRLSEDVQQFKVAKKEFRKAYSSGVAHLKMAGGWKLPMPSQHEDTKKSFKRKAKEKMKEVRHSMIKEDEGGDGEEDDTFIEVNISGTKHPPPTLPEEPEGLSHQQIVRRHILASMLDSEMSYINSLHRLIQMYEKPLTDVDPPIVEKRKVRTIFYKVREILQCHTMFQIALSGRVAEWDQSEKIGDVFVASFSKSMVLDVYSAYVNNFSTAMETVKKACATKPAFLEFLKARQASSGDRLSLYGLMLKPVQRFPQFILLLQDMLKNTPKGHPDRLSLQLALTQLETLAEKLNEHKRETETKYEVKQVSRNMNVKFATKTPTGARYMIRQDDMIQTHKYVCHDRDPASPYSGFSSLKVYNERGEVQKTKSRRLFMMNDMLVCATVLPRSESSARVTGGPRYKMKWSSPLSKVKVEEGDIQTLQQVAMATAAGGKSPRPPSVGGAKPDPPQSPLAKASVIPIVSSIKLQEKGRNARIKRSVSAPDMGIMGKWKERRRWKNSQERGCSIPDAMYGGPVHLYKERDDLLYDLNLVGQVQKLVAQFRGTYHTPSSQELAREPGTFNAVNSVEDWSNTLQKLIKQKDKQIKQADLCRILLSLPFKNGIIYNEFNTYTPRLKYAWTTSLDMARLALEPINNPGWFLPEDDGKMNNAYRPLLQKVMPVFMNKHISMKVARKHKLPLPASQVSCAIHNPIVSEQEEEDLLEDGYDSFSNVAWGYVWVCSGEHSLGQITIMSFQPPTPRVIESFNVSESCIISIEMVPGSDEENWEQAVREGREKKKNFALPTMWLGTENGRLHVIWACPPPPSILEVPLTKKRRSLHIYSTTQSAKKQNLLTFTAPGNRPILAIKYCNKRVFSALDDGKVIILRRLEDGTWKVKEPKICQLDDNKPVTSLFPFENQIWCACGNRVHIIDAETEQIKTSFEVSSDVSAEHIVVSGVGVWVSLQNKSTIRLYHTETLEHLQDINVASTIHRMLDELDPKVQELLSDKPIHVTLLEASKGCLWVGTNLGVVVSLPLPRLGGVPLITGRGMVAYHTHNGPVRFITVIKTKTHTIKSRAKERRPSEASSASGSEPPTPPIGKKRGMAAELRDAVAGSMKEKRSSNVSSGSDESDMVKTLYSHLTMDRSCTPEMMRQYSEDSTSEVLAPPSPAPAAPGYPNLSRADDTKSDSSSEHGAASTEKKKEEEERTATVKNITMMVVSGGEGHCYLYDAETALQQRKNKESMVMVWQCKM</sequence>
<keyword evidence="1" id="KW-0597">Phosphoprotein</keyword>
<evidence type="ECO:0000259" key="4">
    <source>
        <dbReference type="PROSITE" id="PS50010"/>
    </source>
</evidence>
<dbReference type="SMART" id="SM00325">
    <property type="entry name" value="RhoGEF"/>
    <property type="match status" value="1"/>
</dbReference>
<feature type="region of interest" description="Disordered" evidence="3">
    <location>
        <begin position="1018"/>
        <end position="1041"/>
    </location>
</feature>
<evidence type="ECO:0000256" key="2">
    <source>
        <dbReference type="ARBA" id="ARBA00022658"/>
    </source>
</evidence>
<dbReference type="GO" id="GO:0030036">
    <property type="term" value="P:actin cytoskeleton organization"/>
    <property type="evidence" value="ECO:0000318"/>
    <property type="project" value="GO_Central"/>
</dbReference>
<dbReference type="GO" id="GO:0005085">
    <property type="term" value="F:guanyl-nucleotide exchange factor activity"/>
    <property type="evidence" value="ECO:0000318"/>
    <property type="project" value="GO_Central"/>
</dbReference>
<reference evidence="6 7" key="2">
    <citation type="submission" date="2025-04" db="UniProtKB">
        <authorList>
            <consortium name="RefSeq"/>
        </authorList>
    </citation>
    <scope>IDENTIFICATION</scope>
    <source>
        <strain evidence="6 7">S238N-H82</strain>
        <tissue evidence="6 7">Testes</tissue>
    </source>
</reference>
<dbReference type="InterPro" id="IPR036322">
    <property type="entry name" value="WD40_repeat_dom_sf"/>
</dbReference>
<dbReference type="FunFam" id="1.20.900.10:FF:000003">
    <property type="entry name" value="Rho guanine nucleotide exchange factor 10 like"/>
    <property type="match status" value="1"/>
</dbReference>
<feature type="region of interest" description="Disordered" evidence="3">
    <location>
        <begin position="1637"/>
        <end position="1698"/>
    </location>
</feature>
<dbReference type="OrthoDB" id="28697at2759"/>
<feature type="compositionally biased region" description="Basic and acidic residues" evidence="3">
    <location>
        <begin position="88"/>
        <end position="109"/>
    </location>
</feature>
<evidence type="ECO:0000256" key="1">
    <source>
        <dbReference type="ARBA" id="ARBA00022553"/>
    </source>
</evidence>
<feature type="region of interest" description="Disordered" evidence="3">
    <location>
        <begin position="1"/>
        <end position="384"/>
    </location>
</feature>
<keyword evidence="2" id="KW-0344">Guanine-nucleotide releasing factor</keyword>
<feature type="compositionally biased region" description="Basic and acidic residues" evidence="3">
    <location>
        <begin position="170"/>
        <end position="181"/>
    </location>
</feature>
<dbReference type="InterPro" id="IPR000219">
    <property type="entry name" value="DH_dom"/>
</dbReference>
<reference evidence="5" key="1">
    <citation type="journal article" date="2020" name="Nat. Ecol. Evol.">
        <title>Deeply conserved synteny resolves early events in vertebrate evolution.</title>
        <authorList>
            <person name="Simakov O."/>
            <person name="Marletaz F."/>
            <person name="Yue J.X."/>
            <person name="O'Connell B."/>
            <person name="Jenkins J."/>
            <person name="Brandt A."/>
            <person name="Calef R."/>
            <person name="Tung C.H."/>
            <person name="Huang T.K."/>
            <person name="Schmutz J."/>
            <person name="Satoh N."/>
            <person name="Yu J.K."/>
            <person name="Putnam N.H."/>
            <person name="Green R.E."/>
            <person name="Rokhsar D.S."/>
        </authorList>
    </citation>
    <scope>NUCLEOTIDE SEQUENCE [LARGE SCALE GENOMIC DNA]</scope>
    <source>
        <strain evidence="5">S238N-H82</strain>
    </source>
</reference>
<dbReference type="RefSeq" id="XP_035698071.1">
    <property type="nucleotide sequence ID" value="XM_035842178.1"/>
</dbReference>
<dbReference type="SUPFAM" id="SSF48065">
    <property type="entry name" value="DBL homology domain (DH-domain)"/>
    <property type="match status" value="1"/>
</dbReference>
<evidence type="ECO:0000256" key="3">
    <source>
        <dbReference type="SAM" id="MobiDB-lite"/>
    </source>
</evidence>
<feature type="compositionally biased region" description="Polar residues" evidence="3">
    <location>
        <begin position="443"/>
        <end position="460"/>
    </location>
</feature>
<dbReference type="GeneID" id="118431093"/>
<dbReference type="GO" id="GO:0051496">
    <property type="term" value="P:positive regulation of stress fiber assembly"/>
    <property type="evidence" value="ECO:0000318"/>
    <property type="project" value="GO_Central"/>
</dbReference>
<evidence type="ECO:0000313" key="6">
    <source>
        <dbReference type="RefSeq" id="XP_035698071.1"/>
    </source>
</evidence>
<dbReference type="GO" id="GO:0005737">
    <property type="term" value="C:cytoplasm"/>
    <property type="evidence" value="ECO:0000318"/>
    <property type="project" value="GO_Central"/>
</dbReference>
<feature type="compositionally biased region" description="Basic and acidic residues" evidence="3">
    <location>
        <begin position="1747"/>
        <end position="1757"/>
    </location>
</feature>
<name>A0A9J7NCQ3_BRAFL</name>
<feature type="region of interest" description="Disordered" evidence="3">
    <location>
        <begin position="442"/>
        <end position="581"/>
    </location>
</feature>
<dbReference type="Gene3D" id="1.20.900.10">
    <property type="entry name" value="Dbl homology (DH) domain"/>
    <property type="match status" value="1"/>
</dbReference>
<evidence type="ECO:0000313" key="5">
    <source>
        <dbReference type="Proteomes" id="UP000001554"/>
    </source>
</evidence>
<feature type="compositionally biased region" description="Polar residues" evidence="3">
    <location>
        <begin position="182"/>
        <end position="194"/>
    </location>
</feature>
<feature type="compositionally biased region" description="Basic and acidic residues" evidence="3">
    <location>
        <begin position="1764"/>
        <end position="1775"/>
    </location>
</feature>
<feature type="compositionally biased region" description="Pro residues" evidence="3">
    <location>
        <begin position="466"/>
        <end position="489"/>
    </location>
</feature>
<feature type="domain" description="DH" evidence="4">
    <location>
        <begin position="695"/>
        <end position="882"/>
    </location>
</feature>
<feature type="compositionally biased region" description="Basic and acidic residues" evidence="3">
    <location>
        <begin position="232"/>
        <end position="270"/>
    </location>
</feature>
<dbReference type="PANTHER" id="PTHR12877">
    <property type="entry name" value="RHO GUANINE NUCLEOTIDE EXCHANGE FACTOR"/>
    <property type="match status" value="1"/>
</dbReference>
<dbReference type="InterPro" id="IPR035899">
    <property type="entry name" value="DBL_dom_sf"/>
</dbReference>
<proteinExistence type="predicted"/>
<dbReference type="RefSeq" id="XP_035698072.1">
    <property type="nucleotide sequence ID" value="XM_035842179.1"/>
</dbReference>
<feature type="compositionally biased region" description="Acidic residues" evidence="3">
    <location>
        <begin position="17"/>
        <end position="30"/>
    </location>
</feature>
<dbReference type="SUPFAM" id="SSF50978">
    <property type="entry name" value="WD40 repeat-like"/>
    <property type="match status" value="1"/>
</dbReference>
<dbReference type="Pfam" id="PF19056">
    <property type="entry name" value="WD40_2"/>
    <property type="match status" value="2"/>
</dbReference>
<feature type="compositionally biased region" description="Polar residues" evidence="3">
    <location>
        <begin position="335"/>
        <end position="367"/>
    </location>
</feature>
<dbReference type="CDD" id="cd00160">
    <property type="entry name" value="RhoGEF"/>
    <property type="match status" value="1"/>
</dbReference>
<feature type="compositionally biased region" description="Basic and acidic residues" evidence="3">
    <location>
        <begin position="1"/>
        <end position="10"/>
    </location>
</feature>
<protein>
    <submittedName>
        <fullName evidence="6">Rho guanine nucleotide exchange factor 10-like isoform X1</fullName>
    </submittedName>
    <submittedName>
        <fullName evidence="7">Rho guanine nucleotide exchange factor 10-like isoform X2</fullName>
    </submittedName>
</protein>
<dbReference type="Gene3D" id="2.130.10.10">
    <property type="entry name" value="YVTN repeat-like/Quinoprotein amine dehydrogenase"/>
    <property type="match status" value="1"/>
</dbReference>
<dbReference type="InterPro" id="IPR039919">
    <property type="entry name" value="ARHGEF10/ARHGEF17"/>
</dbReference>
<organism evidence="5 6">
    <name type="scientific">Branchiostoma floridae</name>
    <name type="common">Florida lancelet</name>
    <name type="synonym">Amphioxus</name>
    <dbReference type="NCBI Taxonomy" id="7739"/>
    <lineage>
        <taxon>Eukaryota</taxon>
        <taxon>Metazoa</taxon>
        <taxon>Chordata</taxon>
        <taxon>Cephalochordata</taxon>
        <taxon>Leptocardii</taxon>
        <taxon>Amphioxiformes</taxon>
        <taxon>Branchiostomatidae</taxon>
        <taxon>Branchiostoma</taxon>
    </lineage>
</organism>
<evidence type="ECO:0000313" key="7">
    <source>
        <dbReference type="RefSeq" id="XP_035698072.1"/>
    </source>
</evidence>
<keyword evidence="5" id="KW-1185">Reference proteome</keyword>
<dbReference type="InterPro" id="IPR015943">
    <property type="entry name" value="WD40/YVTN_repeat-like_dom_sf"/>
</dbReference>
<dbReference type="Pfam" id="PF00621">
    <property type="entry name" value="RhoGEF"/>
    <property type="match status" value="1"/>
</dbReference>
<dbReference type="Pfam" id="PF19057">
    <property type="entry name" value="PH_19"/>
    <property type="match status" value="1"/>
</dbReference>
<dbReference type="PANTHER" id="PTHR12877:SF7">
    <property type="entry name" value="RHO GUANINE NUCLEOTIDE EXCHANGE FACTOR 10-LIKE PROTEIN"/>
    <property type="match status" value="1"/>
</dbReference>
<feature type="compositionally biased region" description="Polar residues" evidence="3">
    <location>
        <begin position="146"/>
        <end position="158"/>
    </location>
</feature>